<proteinExistence type="predicted"/>
<name>A0A9J6B452_SOLCO</name>
<sequence length="121" mass="13743">MDNPISSRDSQCQWPCSLWSSRGIALEIRRKKPRSTPIVGKKIFPLNAPLCSGEQSLKNSLLMRSLQALESNQVNVIAATLRARIPTDHLPLRNMIIRWWSSTHNNEAHKLILQSTPIFIC</sequence>
<keyword evidence="2" id="KW-1185">Reference proteome</keyword>
<accession>A0A9J6B452</accession>
<comment type="caution">
    <text evidence="1">The sequence shown here is derived from an EMBL/GenBank/DDBJ whole genome shotgun (WGS) entry which is preliminary data.</text>
</comment>
<dbReference type="AlphaFoldDB" id="A0A9J6B452"/>
<dbReference type="Proteomes" id="UP000824120">
    <property type="component" value="Chromosome 1"/>
</dbReference>
<gene>
    <name evidence="1" type="ORF">H5410_003242</name>
</gene>
<evidence type="ECO:0000313" key="1">
    <source>
        <dbReference type="EMBL" id="KAG5631525.1"/>
    </source>
</evidence>
<reference evidence="1 2" key="1">
    <citation type="submission" date="2020-09" db="EMBL/GenBank/DDBJ databases">
        <title>De no assembly of potato wild relative species, Solanum commersonii.</title>
        <authorList>
            <person name="Cho K."/>
        </authorList>
    </citation>
    <scope>NUCLEOTIDE SEQUENCE [LARGE SCALE GENOMIC DNA]</scope>
    <source>
        <strain evidence="1">LZ3.2</strain>
        <tissue evidence="1">Leaf</tissue>
    </source>
</reference>
<evidence type="ECO:0000313" key="2">
    <source>
        <dbReference type="Proteomes" id="UP000824120"/>
    </source>
</evidence>
<organism evidence="1 2">
    <name type="scientific">Solanum commersonii</name>
    <name type="common">Commerson's wild potato</name>
    <name type="synonym">Commerson's nightshade</name>
    <dbReference type="NCBI Taxonomy" id="4109"/>
    <lineage>
        <taxon>Eukaryota</taxon>
        <taxon>Viridiplantae</taxon>
        <taxon>Streptophyta</taxon>
        <taxon>Embryophyta</taxon>
        <taxon>Tracheophyta</taxon>
        <taxon>Spermatophyta</taxon>
        <taxon>Magnoliopsida</taxon>
        <taxon>eudicotyledons</taxon>
        <taxon>Gunneridae</taxon>
        <taxon>Pentapetalae</taxon>
        <taxon>asterids</taxon>
        <taxon>lamiids</taxon>
        <taxon>Solanales</taxon>
        <taxon>Solanaceae</taxon>
        <taxon>Solanoideae</taxon>
        <taxon>Solaneae</taxon>
        <taxon>Solanum</taxon>
    </lineage>
</organism>
<protein>
    <submittedName>
        <fullName evidence="1">Uncharacterized protein</fullName>
    </submittedName>
</protein>
<dbReference type="EMBL" id="JACXVP010000001">
    <property type="protein sequence ID" value="KAG5631525.1"/>
    <property type="molecule type" value="Genomic_DNA"/>
</dbReference>